<evidence type="ECO:0000313" key="2">
    <source>
        <dbReference type="Proteomes" id="UP000287166"/>
    </source>
</evidence>
<dbReference type="STRING" id="139825.A0A401H219"/>
<protein>
    <recommendedName>
        <fullName evidence="3">CxC2-like cysteine cluster KDZ transposase-associated domain-containing protein</fullName>
    </recommendedName>
</protein>
<dbReference type="GeneID" id="38785392"/>
<reference evidence="1 2" key="1">
    <citation type="journal article" date="2018" name="Sci. Rep.">
        <title>Genome sequence of the cauliflower mushroom Sparassis crispa (Hanabiratake) and its association with beneficial usage.</title>
        <authorList>
            <person name="Kiyama R."/>
            <person name="Furutani Y."/>
            <person name="Kawaguchi K."/>
            <person name="Nakanishi T."/>
        </authorList>
    </citation>
    <scope>NUCLEOTIDE SEQUENCE [LARGE SCALE GENOMIC DNA]</scope>
</reference>
<keyword evidence="2" id="KW-1185">Reference proteome</keyword>
<sequence>MVVHQWQHLKMLKRAERGHDPAGIEATKAGECVVECPACLHPGINLEDGWETESEETRWANRKIITIDACFCLKLKECGFKDPELGSGWVYFVMEDAYQDYLRTCKDQREITTCESELNAVKQAYSKGTNSGLSVTGVVGVKCACHCFVLPNSIGDLQKGERYCNVDYTILSALKVSRKTQEQKAVPDLDFSYNIACNW</sequence>
<dbReference type="RefSeq" id="XP_027619388.1">
    <property type="nucleotide sequence ID" value="XM_027763587.1"/>
</dbReference>
<dbReference type="OrthoDB" id="2737640at2759"/>
<dbReference type="Pfam" id="PF18758">
    <property type="entry name" value="KDZ"/>
    <property type="match status" value="1"/>
</dbReference>
<dbReference type="Proteomes" id="UP000287166">
    <property type="component" value="Unassembled WGS sequence"/>
</dbReference>
<evidence type="ECO:0000313" key="1">
    <source>
        <dbReference type="EMBL" id="GBE88475.1"/>
    </source>
</evidence>
<dbReference type="AlphaFoldDB" id="A0A401H219"/>
<comment type="caution">
    <text evidence="1">The sequence shown here is derived from an EMBL/GenBank/DDBJ whole genome shotgun (WGS) entry which is preliminary data.</text>
</comment>
<dbReference type="InterPro" id="IPR040521">
    <property type="entry name" value="KDZ"/>
</dbReference>
<organism evidence="1 2">
    <name type="scientific">Sparassis crispa</name>
    <dbReference type="NCBI Taxonomy" id="139825"/>
    <lineage>
        <taxon>Eukaryota</taxon>
        <taxon>Fungi</taxon>
        <taxon>Dikarya</taxon>
        <taxon>Basidiomycota</taxon>
        <taxon>Agaricomycotina</taxon>
        <taxon>Agaricomycetes</taxon>
        <taxon>Polyporales</taxon>
        <taxon>Sparassidaceae</taxon>
        <taxon>Sparassis</taxon>
    </lineage>
</organism>
<evidence type="ECO:0008006" key="3">
    <source>
        <dbReference type="Google" id="ProtNLM"/>
    </source>
</evidence>
<dbReference type="EMBL" id="BFAD01000013">
    <property type="protein sequence ID" value="GBE88475.1"/>
    <property type="molecule type" value="Genomic_DNA"/>
</dbReference>
<dbReference type="InParanoid" id="A0A401H219"/>
<accession>A0A401H219</accession>
<name>A0A401H219_9APHY</name>
<proteinExistence type="predicted"/>
<gene>
    <name evidence="1" type="ORF">SCP_1302910</name>
</gene>